<evidence type="ECO:0000313" key="4">
    <source>
        <dbReference type="Proteomes" id="UP000593562"/>
    </source>
</evidence>
<protein>
    <submittedName>
        <fullName evidence="3">Uncharacterized protein</fullName>
    </submittedName>
</protein>
<feature type="transmembrane region" description="Helical" evidence="2">
    <location>
        <begin position="75"/>
        <end position="104"/>
    </location>
</feature>
<sequence>MLRYTQGERKMAKDHQSGGLPTSLTGSGGPSSESESSGSVVLRLTHEKRSREEKNAETTDALTQLASESKDSRDMMLVLLALPTASAVASASAVALALLFSILVDSRMKRCRVSC</sequence>
<evidence type="ECO:0000256" key="1">
    <source>
        <dbReference type="SAM" id="MobiDB-lite"/>
    </source>
</evidence>
<feature type="compositionally biased region" description="Low complexity" evidence="1">
    <location>
        <begin position="17"/>
        <end position="39"/>
    </location>
</feature>
<feature type="compositionally biased region" description="Basic and acidic residues" evidence="1">
    <location>
        <begin position="44"/>
        <end position="57"/>
    </location>
</feature>
<keyword evidence="2" id="KW-0472">Membrane</keyword>
<keyword evidence="4" id="KW-1185">Reference proteome</keyword>
<dbReference type="EMBL" id="JAAARO010000016">
    <property type="protein sequence ID" value="KAF5734347.1"/>
    <property type="molecule type" value="Genomic_DNA"/>
</dbReference>
<evidence type="ECO:0000256" key="2">
    <source>
        <dbReference type="SAM" id="Phobius"/>
    </source>
</evidence>
<dbReference type="Proteomes" id="UP000593562">
    <property type="component" value="Unassembled WGS sequence"/>
</dbReference>
<proteinExistence type="predicted"/>
<gene>
    <name evidence="3" type="ORF">HS088_TW16G00796</name>
</gene>
<name>A0A7J7CJV0_TRIWF</name>
<reference evidence="3 4" key="1">
    <citation type="journal article" date="2020" name="Nat. Commun.">
        <title>Genome of Tripterygium wilfordii and identification of cytochrome P450 involved in triptolide biosynthesis.</title>
        <authorList>
            <person name="Tu L."/>
            <person name="Su P."/>
            <person name="Zhang Z."/>
            <person name="Gao L."/>
            <person name="Wang J."/>
            <person name="Hu T."/>
            <person name="Zhou J."/>
            <person name="Zhang Y."/>
            <person name="Zhao Y."/>
            <person name="Liu Y."/>
            <person name="Song Y."/>
            <person name="Tong Y."/>
            <person name="Lu Y."/>
            <person name="Yang J."/>
            <person name="Xu C."/>
            <person name="Jia M."/>
            <person name="Peters R.J."/>
            <person name="Huang L."/>
            <person name="Gao W."/>
        </authorList>
    </citation>
    <scope>NUCLEOTIDE SEQUENCE [LARGE SCALE GENOMIC DNA]</scope>
    <source>
        <strain evidence="4">cv. XIE 37</strain>
        <tissue evidence="3">Leaf</tissue>
    </source>
</reference>
<organism evidence="3 4">
    <name type="scientific">Tripterygium wilfordii</name>
    <name type="common">Thunder God vine</name>
    <dbReference type="NCBI Taxonomy" id="458696"/>
    <lineage>
        <taxon>Eukaryota</taxon>
        <taxon>Viridiplantae</taxon>
        <taxon>Streptophyta</taxon>
        <taxon>Embryophyta</taxon>
        <taxon>Tracheophyta</taxon>
        <taxon>Spermatophyta</taxon>
        <taxon>Magnoliopsida</taxon>
        <taxon>eudicotyledons</taxon>
        <taxon>Gunneridae</taxon>
        <taxon>Pentapetalae</taxon>
        <taxon>rosids</taxon>
        <taxon>fabids</taxon>
        <taxon>Celastrales</taxon>
        <taxon>Celastraceae</taxon>
        <taxon>Tripterygium</taxon>
    </lineage>
</organism>
<keyword evidence="2" id="KW-0812">Transmembrane</keyword>
<keyword evidence="2" id="KW-1133">Transmembrane helix</keyword>
<feature type="region of interest" description="Disordered" evidence="1">
    <location>
        <begin position="1"/>
        <end position="70"/>
    </location>
</feature>
<feature type="compositionally biased region" description="Polar residues" evidence="1">
    <location>
        <begin position="58"/>
        <end position="67"/>
    </location>
</feature>
<dbReference type="InParanoid" id="A0A7J7CJV0"/>
<evidence type="ECO:0000313" key="3">
    <source>
        <dbReference type="EMBL" id="KAF5734347.1"/>
    </source>
</evidence>
<dbReference type="AlphaFoldDB" id="A0A7J7CJV0"/>
<feature type="compositionally biased region" description="Basic and acidic residues" evidence="1">
    <location>
        <begin position="1"/>
        <end position="16"/>
    </location>
</feature>
<accession>A0A7J7CJV0</accession>
<comment type="caution">
    <text evidence="3">The sequence shown here is derived from an EMBL/GenBank/DDBJ whole genome shotgun (WGS) entry which is preliminary data.</text>
</comment>